<organism evidence="1 2">
    <name type="scientific">Ideonella lacteola</name>
    <dbReference type="NCBI Taxonomy" id="2984193"/>
    <lineage>
        <taxon>Bacteria</taxon>
        <taxon>Pseudomonadati</taxon>
        <taxon>Pseudomonadota</taxon>
        <taxon>Betaproteobacteria</taxon>
        <taxon>Burkholderiales</taxon>
        <taxon>Sphaerotilaceae</taxon>
        <taxon>Ideonella</taxon>
    </lineage>
</organism>
<protein>
    <recommendedName>
        <fullName evidence="3">Ligand-binding SRPBCC domain-containing protein</fullName>
    </recommendedName>
</protein>
<comment type="caution">
    <text evidence="1">The sequence shown here is derived from an EMBL/GenBank/DDBJ whole genome shotgun (WGS) entry which is preliminary data.</text>
</comment>
<keyword evidence="2" id="KW-1185">Reference proteome</keyword>
<gene>
    <name evidence="1" type="ORF">AACH06_03180</name>
</gene>
<sequence>MSSPAGEAPLMHVMHELVVQSRIAVHPEALWNEQSIATVNFELGPWIWMSAPATWQGVKLKDWDGQRRLFTSWVLLLRILPLDRHAFGTLDLSQPLSFVEHSSSWMNHRWRHERHARAVPGGCEVTDRVSFTPRIPLLAPLLKAIYLAVFRHRHARLRARHGALVEPSSKHQG</sequence>
<dbReference type="RefSeq" id="WP_341424147.1">
    <property type="nucleotide sequence ID" value="NZ_JBBUTG010000001.1"/>
</dbReference>
<evidence type="ECO:0008006" key="3">
    <source>
        <dbReference type="Google" id="ProtNLM"/>
    </source>
</evidence>
<proteinExistence type="predicted"/>
<name>A0ABU9BIN6_9BURK</name>
<evidence type="ECO:0000313" key="2">
    <source>
        <dbReference type="Proteomes" id="UP001371218"/>
    </source>
</evidence>
<dbReference type="SUPFAM" id="SSF55961">
    <property type="entry name" value="Bet v1-like"/>
    <property type="match status" value="1"/>
</dbReference>
<accession>A0ABU9BIN6</accession>
<reference evidence="1 2" key="1">
    <citation type="submission" date="2024-04" db="EMBL/GenBank/DDBJ databases">
        <title>Novel species of the genus Ideonella isolated from streams.</title>
        <authorList>
            <person name="Lu H."/>
        </authorList>
    </citation>
    <scope>NUCLEOTIDE SEQUENCE [LARGE SCALE GENOMIC DNA]</scope>
    <source>
        <strain evidence="1 2">DXS29W</strain>
    </source>
</reference>
<dbReference type="InterPro" id="IPR023393">
    <property type="entry name" value="START-like_dom_sf"/>
</dbReference>
<evidence type="ECO:0000313" key="1">
    <source>
        <dbReference type="EMBL" id="MEK8029814.1"/>
    </source>
</evidence>
<dbReference type="Gene3D" id="3.30.530.20">
    <property type="match status" value="1"/>
</dbReference>
<dbReference type="EMBL" id="JBBUTG010000001">
    <property type="protein sequence ID" value="MEK8029814.1"/>
    <property type="molecule type" value="Genomic_DNA"/>
</dbReference>
<dbReference type="Proteomes" id="UP001371218">
    <property type="component" value="Unassembled WGS sequence"/>
</dbReference>